<evidence type="ECO:0000256" key="1">
    <source>
        <dbReference type="SAM" id="MobiDB-lite"/>
    </source>
</evidence>
<gene>
    <name evidence="2" type="ORF">SNAT2548_LOCUS11894</name>
</gene>
<feature type="region of interest" description="Disordered" evidence="1">
    <location>
        <begin position="165"/>
        <end position="187"/>
    </location>
</feature>
<proteinExistence type="predicted"/>
<protein>
    <submittedName>
        <fullName evidence="2">Uncharacterized protein</fullName>
    </submittedName>
</protein>
<dbReference type="EMBL" id="CAJNDS010001112">
    <property type="protein sequence ID" value="CAE7247610.1"/>
    <property type="molecule type" value="Genomic_DNA"/>
</dbReference>
<accession>A0A812LVM0</accession>
<organism evidence="2 3">
    <name type="scientific">Symbiodinium natans</name>
    <dbReference type="NCBI Taxonomy" id="878477"/>
    <lineage>
        <taxon>Eukaryota</taxon>
        <taxon>Sar</taxon>
        <taxon>Alveolata</taxon>
        <taxon>Dinophyceae</taxon>
        <taxon>Suessiales</taxon>
        <taxon>Symbiodiniaceae</taxon>
        <taxon>Symbiodinium</taxon>
    </lineage>
</organism>
<evidence type="ECO:0000313" key="3">
    <source>
        <dbReference type="Proteomes" id="UP000604046"/>
    </source>
</evidence>
<feature type="region of interest" description="Disordered" evidence="1">
    <location>
        <begin position="122"/>
        <end position="145"/>
    </location>
</feature>
<reference evidence="2" key="1">
    <citation type="submission" date="2021-02" db="EMBL/GenBank/DDBJ databases">
        <authorList>
            <person name="Dougan E. K."/>
            <person name="Rhodes N."/>
            <person name="Thang M."/>
            <person name="Chan C."/>
        </authorList>
    </citation>
    <scope>NUCLEOTIDE SEQUENCE</scope>
</reference>
<comment type="caution">
    <text evidence="2">The sequence shown here is derived from an EMBL/GenBank/DDBJ whole genome shotgun (WGS) entry which is preliminary data.</text>
</comment>
<evidence type="ECO:0000313" key="2">
    <source>
        <dbReference type="EMBL" id="CAE7247610.1"/>
    </source>
</evidence>
<sequence>MATTGYSGFYTGLDAKGRCAVAGVAANVGVGQSVAQTRTGLRLKAVAPTQTPQPARAPPAVPPHIFLKHPLELEVMSAAKLWQLAQHLQSMGGGTLPVLPSHRQELEEWVLKAQQILGATPGTQAAGAPSELGRAAQGGFRPDSVELKLPKGGNVREEFREARKLRQRQRQAALGGTPAAGQDDATHFTPTSWAIAGHFEEGLAAQRAEARLQRQRAVQHGLAGNGGVLPYPKGPCT</sequence>
<name>A0A812LVM0_9DINO</name>
<dbReference type="OrthoDB" id="437074at2759"/>
<dbReference type="AlphaFoldDB" id="A0A812LVM0"/>
<keyword evidence="3" id="KW-1185">Reference proteome</keyword>
<dbReference type="Proteomes" id="UP000604046">
    <property type="component" value="Unassembled WGS sequence"/>
</dbReference>